<sequence>MVGAKGVTKKDHEGRMNRYLKLAIVGLVASCGGGGNYKAPRNLENACAIVAERPAYFSAMQATERRWGIPVHVQMASIHQESKFIGDARTPHQYVLGIIPVGRQSSAYGYSQALDGTWEEYQKETGNRRAKRDNIRDATDFMGWYMDGTAKRLGVSKWDAQSQYLAYHEGRTGFVNGSHNGKPWLLTVASKVGQRAETYRAQLIACGKAR</sequence>
<name>S5YQ58_PARAH</name>
<proteinExistence type="predicted"/>
<feature type="domain" description="Transglycosylase SLT" evidence="1">
    <location>
        <begin position="22"/>
        <end position="206"/>
    </location>
</feature>
<dbReference type="Proteomes" id="UP000015480">
    <property type="component" value="Chromosome"/>
</dbReference>
<dbReference type="EMBL" id="CP006650">
    <property type="protein sequence ID" value="AGT07421.1"/>
    <property type="molecule type" value="Genomic_DNA"/>
</dbReference>
<evidence type="ECO:0000259" key="1">
    <source>
        <dbReference type="Pfam" id="PF19489"/>
    </source>
</evidence>
<accession>S5YQ58</accession>
<dbReference type="HOGENOM" id="CLU_094963_0_0_5"/>
<reference evidence="2 3" key="1">
    <citation type="journal article" date="2014" name="BMC Genomics">
        <title>Architecture and functions of a multipartite genome of the methylotrophic bacterium Paracoccus aminophilus JCM 7686, containing primary and secondary chromids.</title>
        <authorList>
            <person name="Dziewit L."/>
            <person name="Czarnecki J."/>
            <person name="Wibberg D."/>
            <person name="Radlinska M."/>
            <person name="Mrozek P."/>
            <person name="Szymczak M."/>
            <person name="Schluter A."/>
            <person name="Puhler A."/>
            <person name="Bartosik D."/>
        </authorList>
    </citation>
    <scope>NUCLEOTIDE SEQUENCE [LARGE SCALE GENOMIC DNA]</scope>
    <source>
        <strain evidence="2">JCM 7686</strain>
    </source>
</reference>
<dbReference type="InterPro" id="IPR023346">
    <property type="entry name" value="Lysozyme-like_dom_sf"/>
</dbReference>
<dbReference type="STRING" id="1367847.JCM7686_0312"/>
<organism evidence="2 3">
    <name type="scientific">Paracoccus aminophilus JCM 7686</name>
    <dbReference type="NCBI Taxonomy" id="1367847"/>
    <lineage>
        <taxon>Bacteria</taxon>
        <taxon>Pseudomonadati</taxon>
        <taxon>Pseudomonadota</taxon>
        <taxon>Alphaproteobacteria</taxon>
        <taxon>Rhodobacterales</taxon>
        <taxon>Paracoccaceae</taxon>
        <taxon>Paracoccus</taxon>
    </lineage>
</organism>
<dbReference type="SUPFAM" id="SSF53955">
    <property type="entry name" value="Lysozyme-like"/>
    <property type="match status" value="1"/>
</dbReference>
<evidence type="ECO:0000313" key="2">
    <source>
        <dbReference type="EMBL" id="AGT07421.1"/>
    </source>
</evidence>
<dbReference type="PATRIC" id="fig|1367847.3.peg.250"/>
<dbReference type="Pfam" id="PF19489">
    <property type="entry name" value="SLT_4"/>
    <property type="match status" value="1"/>
</dbReference>
<dbReference type="AlphaFoldDB" id="S5YQ58"/>
<dbReference type="InterPro" id="IPR045795">
    <property type="entry name" value="SLT_4"/>
</dbReference>
<evidence type="ECO:0000313" key="3">
    <source>
        <dbReference type="Proteomes" id="UP000015480"/>
    </source>
</evidence>
<keyword evidence="3" id="KW-1185">Reference proteome</keyword>
<dbReference type="KEGG" id="pami:JCM7686_0312"/>
<gene>
    <name evidence="2" type="ORF">JCM7686_0312</name>
</gene>
<dbReference type="eggNOG" id="COG4764">
    <property type="taxonomic scope" value="Bacteria"/>
</dbReference>
<dbReference type="Gene3D" id="1.10.530.10">
    <property type="match status" value="1"/>
</dbReference>
<protein>
    <recommendedName>
        <fullName evidence="1">Transglycosylase SLT domain-containing protein</fullName>
    </recommendedName>
</protein>